<feature type="compositionally biased region" description="Basic and acidic residues" evidence="1">
    <location>
        <begin position="102"/>
        <end position="139"/>
    </location>
</feature>
<reference evidence="3 4" key="1">
    <citation type="journal article" date="2022" name="G3 (Bethesda)">
        <title>Enemy or ally: a genomic approach to elucidate the lifestyle of Phyllosticta citrichinaensis.</title>
        <authorList>
            <person name="Buijs V.A."/>
            <person name="Groenewald J.Z."/>
            <person name="Haridas S."/>
            <person name="LaButti K.M."/>
            <person name="Lipzen A."/>
            <person name="Martin F.M."/>
            <person name="Barry K."/>
            <person name="Grigoriev I.V."/>
            <person name="Crous P.W."/>
            <person name="Seidl M.F."/>
        </authorList>
    </citation>
    <scope>NUCLEOTIDE SEQUENCE [LARGE SCALE GENOMIC DNA]</scope>
    <source>
        <strain evidence="3 4">CBS 129764</strain>
    </source>
</reference>
<feature type="signal peptide" evidence="2">
    <location>
        <begin position="1"/>
        <end position="26"/>
    </location>
</feature>
<keyword evidence="2" id="KW-0732">Signal</keyword>
<feature type="chain" id="PRO_5047210192" evidence="2">
    <location>
        <begin position="27"/>
        <end position="297"/>
    </location>
</feature>
<feature type="compositionally biased region" description="Polar residues" evidence="1">
    <location>
        <begin position="41"/>
        <end position="59"/>
    </location>
</feature>
<evidence type="ECO:0000313" key="4">
    <source>
        <dbReference type="Proteomes" id="UP001456524"/>
    </source>
</evidence>
<protein>
    <submittedName>
        <fullName evidence="3">Uncharacterized protein</fullName>
    </submittedName>
</protein>
<proteinExistence type="predicted"/>
<dbReference type="EMBL" id="JBBWUH010000008">
    <property type="protein sequence ID" value="KAK8159129.1"/>
    <property type="molecule type" value="Genomic_DNA"/>
</dbReference>
<evidence type="ECO:0000256" key="2">
    <source>
        <dbReference type="SAM" id="SignalP"/>
    </source>
</evidence>
<evidence type="ECO:0000313" key="3">
    <source>
        <dbReference type="EMBL" id="KAK8159129.1"/>
    </source>
</evidence>
<feature type="region of interest" description="Disordered" evidence="1">
    <location>
        <begin position="84"/>
        <end position="139"/>
    </location>
</feature>
<dbReference type="Proteomes" id="UP001456524">
    <property type="component" value="Unassembled WGS sequence"/>
</dbReference>
<organism evidence="3 4">
    <name type="scientific">Phyllosticta citrichinensis</name>
    <dbReference type="NCBI Taxonomy" id="1130410"/>
    <lineage>
        <taxon>Eukaryota</taxon>
        <taxon>Fungi</taxon>
        <taxon>Dikarya</taxon>
        <taxon>Ascomycota</taxon>
        <taxon>Pezizomycotina</taxon>
        <taxon>Dothideomycetes</taxon>
        <taxon>Dothideomycetes incertae sedis</taxon>
        <taxon>Botryosphaeriales</taxon>
        <taxon>Phyllostictaceae</taxon>
        <taxon>Phyllosticta</taxon>
    </lineage>
</organism>
<sequence length="297" mass="33255">MRTRLQFFALSAVLGHLVWLFGGVSAAPMAASASKSGNFVGNLSQHGKHSGSSLPQIETTQEKPLDPEQTVAHTLDSRIFVHGRSHLGKDRTYSPSPIQNTREQHVSKHVKREAAKKVEKGSKNDKEREKQQEEEEKRFEAALPDTDHKVLTPDQTELLTTLQKHFIGNLTETDEQFISALPPHQQKATVDRIVELRLSKALAWLTDEEKNAILIEIPDGIEESLFLQKFPMFANNSGDISLSRKLSPGALQFRNAVRNMVADDTYFLKHKGSQGRHPRMPGDKELPTVIDCSFCTT</sequence>
<gene>
    <name evidence="3" type="ORF">IWX90DRAFT_507294</name>
</gene>
<keyword evidence="4" id="KW-1185">Reference proteome</keyword>
<feature type="region of interest" description="Disordered" evidence="1">
    <location>
        <begin position="41"/>
        <end position="68"/>
    </location>
</feature>
<comment type="caution">
    <text evidence="3">The sequence shown here is derived from an EMBL/GenBank/DDBJ whole genome shotgun (WGS) entry which is preliminary data.</text>
</comment>
<accession>A0ABR1XK69</accession>
<name>A0ABR1XK69_9PEZI</name>
<evidence type="ECO:0000256" key="1">
    <source>
        <dbReference type="SAM" id="MobiDB-lite"/>
    </source>
</evidence>